<evidence type="ECO:0000313" key="2">
    <source>
        <dbReference type="Proteomes" id="UP000273244"/>
    </source>
</evidence>
<gene>
    <name evidence="1" type="ORF">D8837_08550</name>
</gene>
<comment type="caution">
    <text evidence="1">The sequence shown here is derived from an EMBL/GenBank/DDBJ whole genome shotgun (WGS) entry which is preliminary data.</text>
</comment>
<accession>A0A428E4S2</accession>
<name>A0A428E4S2_STRMT</name>
<protein>
    <submittedName>
        <fullName evidence="1">Uncharacterized protein</fullName>
    </submittedName>
</protein>
<dbReference type="Proteomes" id="UP000273244">
    <property type="component" value="Unassembled WGS sequence"/>
</dbReference>
<organism evidence="1 2">
    <name type="scientific">Streptococcus mitis</name>
    <dbReference type="NCBI Taxonomy" id="28037"/>
    <lineage>
        <taxon>Bacteria</taxon>
        <taxon>Bacillati</taxon>
        <taxon>Bacillota</taxon>
        <taxon>Bacilli</taxon>
        <taxon>Lactobacillales</taxon>
        <taxon>Streptococcaceae</taxon>
        <taxon>Streptococcus</taxon>
        <taxon>Streptococcus mitis group</taxon>
    </lineage>
</organism>
<reference evidence="1 2" key="1">
    <citation type="submission" date="2018-11" db="EMBL/GenBank/DDBJ databases">
        <title>Species Designations Belie Phenotypic and Genotypic Heterogeneity in Oral Streptococci.</title>
        <authorList>
            <person name="Velsko I."/>
        </authorList>
    </citation>
    <scope>NUCLEOTIDE SEQUENCE [LARGE SCALE GENOMIC DNA]</scope>
    <source>
        <strain evidence="1 2">BCC07</strain>
    </source>
</reference>
<proteinExistence type="predicted"/>
<dbReference type="EMBL" id="RJOG01000046">
    <property type="protein sequence ID" value="RSJ05010.1"/>
    <property type="molecule type" value="Genomic_DNA"/>
</dbReference>
<sequence length="83" mass="9391">MFKKIFKEVGVKDDYLQDLESHFFYCQTGQQGGGITSGNVISIKNYKIYKDIFENLKQTAFKEISDVLLRGDIDKNSSGKSGD</sequence>
<dbReference type="AlphaFoldDB" id="A0A428E4S2"/>
<evidence type="ECO:0000313" key="1">
    <source>
        <dbReference type="EMBL" id="RSJ05010.1"/>
    </source>
</evidence>